<accession>A0ABS4NPL2</accession>
<name>A0ABS4NPL2_9BACL</name>
<comment type="caution">
    <text evidence="1">The sequence shown here is derived from an EMBL/GenBank/DDBJ whole genome shotgun (WGS) entry which is preliminary data.</text>
</comment>
<keyword evidence="2" id="KW-1185">Reference proteome</keyword>
<evidence type="ECO:0000313" key="1">
    <source>
        <dbReference type="EMBL" id="MBP2111973.1"/>
    </source>
</evidence>
<gene>
    <name evidence="1" type="ORF">J2Z70_002114</name>
</gene>
<proteinExistence type="predicted"/>
<evidence type="ECO:0008006" key="3">
    <source>
        <dbReference type="Google" id="ProtNLM"/>
    </source>
</evidence>
<reference evidence="1 2" key="1">
    <citation type="submission" date="2021-03" db="EMBL/GenBank/DDBJ databases">
        <title>Genomic Encyclopedia of Type Strains, Phase IV (KMG-IV): sequencing the most valuable type-strain genomes for metagenomic binning, comparative biology and taxonomic classification.</title>
        <authorList>
            <person name="Goeker M."/>
        </authorList>
    </citation>
    <scope>NUCLEOTIDE SEQUENCE [LARGE SCALE GENOMIC DNA]</scope>
    <source>
        <strain evidence="1 2">DSM 101953</strain>
    </source>
</reference>
<evidence type="ECO:0000313" key="2">
    <source>
        <dbReference type="Proteomes" id="UP000773462"/>
    </source>
</evidence>
<protein>
    <recommendedName>
        <fullName evidence="3">Thiopeptide-type bacteriocin biosynthesis domain-containing protein</fullName>
    </recommendedName>
</protein>
<organism evidence="1 2">
    <name type="scientific">Paenibacillus silagei</name>
    <dbReference type="NCBI Taxonomy" id="1670801"/>
    <lineage>
        <taxon>Bacteria</taxon>
        <taxon>Bacillati</taxon>
        <taxon>Bacillota</taxon>
        <taxon>Bacilli</taxon>
        <taxon>Bacillales</taxon>
        <taxon>Paenibacillaceae</taxon>
        <taxon>Paenibacillus</taxon>
    </lineage>
</organism>
<dbReference type="RefSeq" id="WP_209872386.1">
    <property type="nucleotide sequence ID" value="NZ_JAGGLV010000005.1"/>
</dbReference>
<dbReference type="EMBL" id="JAGGLV010000005">
    <property type="protein sequence ID" value="MBP2111973.1"/>
    <property type="molecule type" value="Genomic_DNA"/>
</dbReference>
<dbReference type="Proteomes" id="UP000773462">
    <property type="component" value="Unassembled WGS sequence"/>
</dbReference>
<sequence>MQLRTINCYLYDSKATALLVRSILSFVQTSKLENLILQKSWVYGFHLKVTLDASNANPQLEDLIRRHAERYSRERSEDEYVKYERMVNKLALMEEYSGTFLPLRRDGEVTVEEGSMLTHGNPLCSAKVNYSIELLKSRLIADIYESWVDLPEDRQNVEAAKMFFITGSNSPGGLKIGYLSLRSNFEYFKTQLAEFRKDERMESRIHEALHGRTDTEKEFIASGVQSFTEGRFEREFIFGRLRIFISSLWTMLEQAYERGELVHDKLYYGDDFFERHDQVSTFHQTFFSNPDFLKHYHDKGFVVYRFVAAVLYSLMPMLEISPLRKQRITGVASESVESGYGMDWKDAYSYLEMKMAGESEHDTLVH</sequence>